<dbReference type="PATRIC" id="fig|1166018.3.peg.1887"/>
<reference evidence="3 4" key="1">
    <citation type="journal article" date="2012" name="J. Bacteriol.">
        <title>Genome Sequence of Fibrella aestuarina BUZ 2T, a Filamentous Marine Bacterium.</title>
        <authorList>
            <person name="Filippini M."/>
            <person name="Qi W."/>
            <person name="Blom J."/>
            <person name="Goesmann A."/>
            <person name="Smits T.H."/>
            <person name="Bagheri H.C."/>
        </authorList>
    </citation>
    <scope>NUCLEOTIDE SEQUENCE [LARGE SCALE GENOMIC DNA]</scope>
    <source>
        <strain evidence="4">BUZ 2T</strain>
    </source>
</reference>
<protein>
    <recommendedName>
        <fullName evidence="2">Lipocalin-like domain-containing protein</fullName>
    </recommendedName>
</protein>
<feature type="domain" description="Lipocalin-like" evidence="2">
    <location>
        <begin position="31"/>
        <end position="128"/>
    </location>
</feature>
<evidence type="ECO:0000313" key="4">
    <source>
        <dbReference type="Proteomes" id="UP000011058"/>
    </source>
</evidence>
<dbReference type="STRING" id="1166018.FAES_4917"/>
<evidence type="ECO:0000313" key="3">
    <source>
        <dbReference type="EMBL" id="CCH02916.1"/>
    </source>
</evidence>
<keyword evidence="4" id="KW-1185">Reference proteome</keyword>
<name>I0KFL3_9BACT</name>
<dbReference type="Proteomes" id="UP000011058">
    <property type="component" value="Chromosome"/>
</dbReference>
<dbReference type="HOGENOM" id="CLU_129882_0_0_10"/>
<dbReference type="KEGG" id="fae:FAES_4917"/>
<dbReference type="EMBL" id="HE796683">
    <property type="protein sequence ID" value="CCH02916.1"/>
    <property type="molecule type" value="Genomic_DNA"/>
</dbReference>
<dbReference type="PROSITE" id="PS51257">
    <property type="entry name" value="PROKAR_LIPOPROTEIN"/>
    <property type="match status" value="1"/>
</dbReference>
<feature type="signal peptide" evidence="1">
    <location>
        <begin position="1"/>
        <end position="22"/>
    </location>
</feature>
<dbReference type="OrthoDB" id="1493972at2"/>
<proteinExistence type="predicted"/>
<keyword evidence="1" id="KW-0732">Signal</keyword>
<organism evidence="3 4">
    <name type="scientific">Fibrella aestuarina BUZ 2</name>
    <dbReference type="NCBI Taxonomy" id="1166018"/>
    <lineage>
        <taxon>Bacteria</taxon>
        <taxon>Pseudomonadati</taxon>
        <taxon>Bacteroidota</taxon>
        <taxon>Cytophagia</taxon>
        <taxon>Cytophagales</taxon>
        <taxon>Spirosomataceae</taxon>
        <taxon>Fibrella</taxon>
    </lineage>
</organism>
<dbReference type="eggNOG" id="ENOG5032JAR">
    <property type="taxonomic scope" value="Bacteria"/>
</dbReference>
<accession>I0KFL3</accession>
<feature type="chain" id="PRO_5003631535" description="Lipocalin-like domain-containing protein" evidence="1">
    <location>
        <begin position="23"/>
        <end position="153"/>
    </location>
</feature>
<dbReference type="InterPro" id="IPR024311">
    <property type="entry name" value="Lipocalin-like"/>
</dbReference>
<dbReference type="RefSeq" id="WP_015334015.1">
    <property type="nucleotide sequence ID" value="NC_020054.1"/>
</dbReference>
<evidence type="ECO:0000256" key="1">
    <source>
        <dbReference type="SAM" id="SignalP"/>
    </source>
</evidence>
<gene>
    <name evidence="3" type="ORF">FAES_4917</name>
</gene>
<sequence length="153" mass="16919">MKTLLAGFAVAIAALACTNGSAEQSTTTPALVGTWQLQRGTLIEKGDTTVTDYTKKVSFIKIINDTHFAFMQHDLNKGADSTAVFVAGGGRYELNGNQYTEHLEYCNDRQWEGHDFTFTITLKGDTLVQQGVEKIEKAGIDRLNIEQYVRVKP</sequence>
<dbReference type="AlphaFoldDB" id="I0KFL3"/>
<dbReference type="Pfam" id="PF13648">
    <property type="entry name" value="Lipocalin_4"/>
    <property type="match status" value="1"/>
</dbReference>
<evidence type="ECO:0000259" key="2">
    <source>
        <dbReference type="Pfam" id="PF13648"/>
    </source>
</evidence>
<dbReference type="Gene3D" id="2.40.128.490">
    <property type="entry name" value="Uncharacterised protein PF14869, DUF4488"/>
    <property type="match status" value="1"/>
</dbReference>